<gene>
    <name evidence="1" type="ORF">M9H77_20469</name>
</gene>
<sequence length="228" mass="26143">MAAILSLFVVVLLAMAALPQGGNAIHYTFTNQVGGTPAGARFDYEIGARYTLQVLDNSTQFIWSIFHQQNTACDRKNISTVNLFLERNMPYIADTENNEIHVDSKYIQYYKGDIKTEFTGILFHEMTHVWQWFGNSSTPTGLIEGIADYVRLKAGYVPKHWVRPGEGDRWDRGYDVTAFFLDYCNCLRNGFVAQLNQKMKNGYSDCYFVELLGKTPQELFSDYKSKYQ</sequence>
<protein>
    <submittedName>
        <fullName evidence="1">Uncharacterized protein</fullName>
    </submittedName>
</protein>
<name>A0ACC0AKM5_CATRO</name>
<reference evidence="2" key="1">
    <citation type="journal article" date="2023" name="Nat. Plants">
        <title>Single-cell RNA sequencing provides a high-resolution roadmap for understanding the multicellular compartmentation of specialized metabolism.</title>
        <authorList>
            <person name="Sun S."/>
            <person name="Shen X."/>
            <person name="Li Y."/>
            <person name="Li Y."/>
            <person name="Wang S."/>
            <person name="Li R."/>
            <person name="Zhang H."/>
            <person name="Shen G."/>
            <person name="Guo B."/>
            <person name="Wei J."/>
            <person name="Xu J."/>
            <person name="St-Pierre B."/>
            <person name="Chen S."/>
            <person name="Sun C."/>
        </authorList>
    </citation>
    <scope>NUCLEOTIDE SEQUENCE [LARGE SCALE GENOMIC DNA]</scope>
</reference>
<evidence type="ECO:0000313" key="2">
    <source>
        <dbReference type="Proteomes" id="UP001060085"/>
    </source>
</evidence>
<dbReference type="EMBL" id="CM044705">
    <property type="protein sequence ID" value="KAI5661146.1"/>
    <property type="molecule type" value="Genomic_DNA"/>
</dbReference>
<dbReference type="Proteomes" id="UP001060085">
    <property type="component" value="Linkage Group LG05"/>
</dbReference>
<evidence type="ECO:0000313" key="1">
    <source>
        <dbReference type="EMBL" id="KAI5661146.1"/>
    </source>
</evidence>
<keyword evidence="2" id="KW-1185">Reference proteome</keyword>
<organism evidence="1 2">
    <name type="scientific">Catharanthus roseus</name>
    <name type="common">Madagascar periwinkle</name>
    <name type="synonym">Vinca rosea</name>
    <dbReference type="NCBI Taxonomy" id="4058"/>
    <lineage>
        <taxon>Eukaryota</taxon>
        <taxon>Viridiplantae</taxon>
        <taxon>Streptophyta</taxon>
        <taxon>Embryophyta</taxon>
        <taxon>Tracheophyta</taxon>
        <taxon>Spermatophyta</taxon>
        <taxon>Magnoliopsida</taxon>
        <taxon>eudicotyledons</taxon>
        <taxon>Gunneridae</taxon>
        <taxon>Pentapetalae</taxon>
        <taxon>asterids</taxon>
        <taxon>lamiids</taxon>
        <taxon>Gentianales</taxon>
        <taxon>Apocynaceae</taxon>
        <taxon>Rauvolfioideae</taxon>
        <taxon>Vinceae</taxon>
        <taxon>Catharanthinae</taxon>
        <taxon>Catharanthus</taxon>
    </lineage>
</organism>
<accession>A0ACC0AKM5</accession>
<comment type="caution">
    <text evidence="1">The sequence shown here is derived from an EMBL/GenBank/DDBJ whole genome shotgun (WGS) entry which is preliminary data.</text>
</comment>
<proteinExistence type="predicted"/>